<sequence length="633" mass="69011">MKKSLIRFALLNSLACFAVMATGCESSDSTKPSPQAKTELGGSAPLEEAGSTTVDAGVDVPEAEPDMKKSEPKLDTDGNPVTPKLETPEPEKPKAEPKPESKPAPEAKPKPVPKTEEKPKAEPKPEKTSEAKPKATGKSVVTGDWPMWGGDPTRNMVNKTTGLNLNFKPGEGDEKGENVLWVSKLGSQTYGNPVVAGGQVYVGTNNGGKYRPKYEDDLGVVLCFDEKTGEFKWQLSREKLPQGRVNDWPEQGICSAPCVEGERLWVVTNRCELMCLDAKGFYDNENDGPYKDEKETDKEDADIIWSLDMIEDLGVFPHNLATSSPVVHGDTVFLLTSNGVDEAHLEVPAPRAPCFLAVNKNTGEIIWEDNTPFDNILHGQWSSPAIGVVNGKTQVYFPGGDGWLYAFTPEGDGDGNGKLIWKFDLNPKDSKWELGGRGTRNAIISTPVFHNNSVILGVGQDPEHGEGVGHIYRIDATKTGDISPQISDGKDGWKDNPNSGKIWHYGGEDVDGKLTGKKGDLLFRRTMSTVAVADGLVYAPDLSGFVHCLDFETGKRYWEYDMFAACWGSPMVVDGKVLVGNEDGMLIILKAGKEKKLLEEKTFNSSIYSTPTIANGKMFVSDRSQLYSIKVTD</sequence>
<dbReference type="SMART" id="SM00564">
    <property type="entry name" value="PQQ"/>
    <property type="match status" value="6"/>
</dbReference>
<dbReference type="PANTHER" id="PTHR34512">
    <property type="entry name" value="CELL SURFACE PROTEIN"/>
    <property type="match status" value="1"/>
</dbReference>
<dbReference type="Pfam" id="PF13360">
    <property type="entry name" value="PQQ_2"/>
    <property type="match status" value="2"/>
</dbReference>
<dbReference type="InterPro" id="IPR011047">
    <property type="entry name" value="Quinoprotein_ADH-like_sf"/>
</dbReference>
<protein>
    <recommendedName>
        <fullName evidence="3">Pyrrolo-quinoline quinone repeat domain-containing protein</fullName>
    </recommendedName>
</protein>
<accession>A0A3D3R5Q0</accession>
<dbReference type="PROSITE" id="PS51257">
    <property type="entry name" value="PROKAR_LIPOPROTEIN"/>
    <property type="match status" value="1"/>
</dbReference>
<reference evidence="4 5" key="1">
    <citation type="journal article" date="2018" name="Nat. Biotechnol.">
        <title>A standardized bacterial taxonomy based on genome phylogeny substantially revises the tree of life.</title>
        <authorList>
            <person name="Parks D.H."/>
            <person name="Chuvochina M."/>
            <person name="Waite D.W."/>
            <person name="Rinke C."/>
            <person name="Skarshewski A."/>
            <person name="Chaumeil P.A."/>
            <person name="Hugenholtz P."/>
        </authorList>
    </citation>
    <scope>NUCLEOTIDE SEQUENCE [LARGE SCALE GENOMIC DNA]</scope>
    <source>
        <strain evidence="4">UBA9375</strain>
    </source>
</reference>
<evidence type="ECO:0000256" key="2">
    <source>
        <dbReference type="SAM" id="SignalP"/>
    </source>
</evidence>
<dbReference type="SUPFAM" id="SSF50998">
    <property type="entry name" value="Quinoprotein alcohol dehydrogenase-like"/>
    <property type="match status" value="1"/>
</dbReference>
<evidence type="ECO:0000256" key="1">
    <source>
        <dbReference type="SAM" id="MobiDB-lite"/>
    </source>
</evidence>
<dbReference type="PANTHER" id="PTHR34512:SF30">
    <property type="entry name" value="OUTER MEMBRANE PROTEIN ASSEMBLY FACTOR BAMB"/>
    <property type="match status" value="1"/>
</dbReference>
<comment type="caution">
    <text evidence="4">The sequence shown here is derived from an EMBL/GenBank/DDBJ whole genome shotgun (WGS) entry which is preliminary data.</text>
</comment>
<feature type="compositionally biased region" description="Polar residues" evidence="1">
    <location>
        <begin position="24"/>
        <end position="36"/>
    </location>
</feature>
<gene>
    <name evidence="4" type="ORF">DIT97_14220</name>
</gene>
<feature type="region of interest" description="Disordered" evidence="1">
    <location>
        <begin position="24"/>
        <end position="154"/>
    </location>
</feature>
<evidence type="ECO:0000313" key="4">
    <source>
        <dbReference type="EMBL" id="HCO24135.1"/>
    </source>
</evidence>
<keyword evidence="2" id="KW-0732">Signal</keyword>
<organism evidence="4 5">
    <name type="scientific">Gimesia maris</name>
    <dbReference type="NCBI Taxonomy" id="122"/>
    <lineage>
        <taxon>Bacteria</taxon>
        <taxon>Pseudomonadati</taxon>
        <taxon>Planctomycetota</taxon>
        <taxon>Planctomycetia</taxon>
        <taxon>Planctomycetales</taxon>
        <taxon>Planctomycetaceae</taxon>
        <taxon>Gimesia</taxon>
    </lineage>
</organism>
<feature type="compositionally biased region" description="Basic and acidic residues" evidence="1">
    <location>
        <begin position="65"/>
        <end position="76"/>
    </location>
</feature>
<evidence type="ECO:0000313" key="5">
    <source>
        <dbReference type="Proteomes" id="UP000263642"/>
    </source>
</evidence>
<feature type="compositionally biased region" description="Basic and acidic residues" evidence="1">
    <location>
        <begin position="86"/>
        <end position="133"/>
    </location>
</feature>
<dbReference type="InterPro" id="IPR002372">
    <property type="entry name" value="PQQ_rpt_dom"/>
</dbReference>
<proteinExistence type="predicted"/>
<name>A0A3D3R5Q0_9PLAN</name>
<feature type="domain" description="Pyrrolo-quinoline quinone repeat" evidence="3">
    <location>
        <begin position="178"/>
        <end position="239"/>
    </location>
</feature>
<evidence type="ECO:0000259" key="3">
    <source>
        <dbReference type="Pfam" id="PF13360"/>
    </source>
</evidence>
<dbReference type="Gene3D" id="2.130.10.10">
    <property type="entry name" value="YVTN repeat-like/Quinoprotein amine dehydrogenase"/>
    <property type="match status" value="3"/>
</dbReference>
<dbReference type="AlphaFoldDB" id="A0A3D3R5Q0"/>
<dbReference type="Proteomes" id="UP000263642">
    <property type="component" value="Unassembled WGS sequence"/>
</dbReference>
<feature type="domain" description="Pyrrolo-quinoline quinone repeat" evidence="3">
    <location>
        <begin position="488"/>
        <end position="589"/>
    </location>
</feature>
<feature type="signal peptide" evidence="2">
    <location>
        <begin position="1"/>
        <end position="18"/>
    </location>
</feature>
<feature type="chain" id="PRO_5017767722" description="Pyrrolo-quinoline quinone repeat domain-containing protein" evidence="2">
    <location>
        <begin position="19"/>
        <end position="633"/>
    </location>
</feature>
<dbReference type="InterPro" id="IPR018391">
    <property type="entry name" value="PQQ_b-propeller_rpt"/>
</dbReference>
<dbReference type="EMBL" id="DQAY01000080">
    <property type="protein sequence ID" value="HCO24135.1"/>
    <property type="molecule type" value="Genomic_DNA"/>
</dbReference>
<dbReference type="InterPro" id="IPR015943">
    <property type="entry name" value="WD40/YVTN_repeat-like_dom_sf"/>
</dbReference>